<feature type="transmembrane region" description="Helical" evidence="5">
    <location>
        <begin position="61"/>
        <end position="80"/>
    </location>
</feature>
<evidence type="ECO:0000256" key="4">
    <source>
        <dbReference type="ARBA" id="ARBA00023136"/>
    </source>
</evidence>
<dbReference type="RefSeq" id="WP_138926345.1">
    <property type="nucleotide sequence ID" value="NZ_CP034412.1"/>
</dbReference>
<dbReference type="CDD" id="cd16914">
    <property type="entry name" value="EcfT"/>
    <property type="match status" value="1"/>
</dbReference>
<evidence type="ECO:0000256" key="3">
    <source>
        <dbReference type="ARBA" id="ARBA00022989"/>
    </source>
</evidence>
<dbReference type="PANTHER" id="PTHR33514">
    <property type="entry name" value="PROTEIN ABCI12, CHLOROPLASTIC"/>
    <property type="match status" value="1"/>
</dbReference>
<sequence length="211" mass="22979">MITAHNDSWLGQVPAGAKFLVLLLVSIGLYLIPSWRVLAAALVVAVLLMLSARVPLRSLRLPLITLVIIVGLVFVVMGLQTDWNQAAVAALRLLTLCLCAYTVSLTTTFDQMLELFQRIVAPLRHVGANPAQIALGLALAIRFIPELKRIYLEVREAQHARGLGNNPLAVSVPLVIRALRVADETAEALDARGYDSVEAGQQARTRPQRHA</sequence>
<proteinExistence type="predicted"/>
<evidence type="ECO:0000313" key="7">
    <source>
        <dbReference type="Proteomes" id="UP000307000"/>
    </source>
</evidence>
<evidence type="ECO:0000256" key="5">
    <source>
        <dbReference type="SAM" id="Phobius"/>
    </source>
</evidence>
<evidence type="ECO:0000256" key="1">
    <source>
        <dbReference type="ARBA" id="ARBA00004141"/>
    </source>
</evidence>
<dbReference type="GO" id="GO:0005886">
    <property type="term" value="C:plasma membrane"/>
    <property type="evidence" value="ECO:0007669"/>
    <property type="project" value="TreeGrafter"/>
</dbReference>
<comment type="subcellular location">
    <subcellularLocation>
        <location evidence="1">Membrane</location>
        <topology evidence="1">Multi-pass membrane protein</topology>
    </subcellularLocation>
</comment>
<gene>
    <name evidence="6" type="ORF">GcLGCM259_1650</name>
</gene>
<keyword evidence="7" id="KW-1185">Reference proteome</keyword>
<dbReference type="EMBL" id="CP034412">
    <property type="protein sequence ID" value="QCY47374.1"/>
    <property type="molecule type" value="Genomic_DNA"/>
</dbReference>
<feature type="transmembrane region" description="Helical" evidence="5">
    <location>
        <begin position="20"/>
        <end position="49"/>
    </location>
</feature>
<evidence type="ECO:0000256" key="2">
    <source>
        <dbReference type="ARBA" id="ARBA00022692"/>
    </source>
</evidence>
<organism evidence="6 7">
    <name type="scientific">Glutamicibacter creatinolyticus</name>
    <dbReference type="NCBI Taxonomy" id="162496"/>
    <lineage>
        <taxon>Bacteria</taxon>
        <taxon>Bacillati</taxon>
        <taxon>Actinomycetota</taxon>
        <taxon>Actinomycetes</taxon>
        <taxon>Micrococcales</taxon>
        <taxon>Micrococcaceae</taxon>
        <taxon>Glutamicibacter</taxon>
    </lineage>
</organism>
<keyword evidence="4 5" id="KW-0472">Membrane</keyword>
<dbReference type="AlphaFoldDB" id="A0A5B7WVT4"/>
<evidence type="ECO:0008006" key="8">
    <source>
        <dbReference type="Google" id="ProtNLM"/>
    </source>
</evidence>
<dbReference type="Proteomes" id="UP000307000">
    <property type="component" value="Chromosome"/>
</dbReference>
<accession>A0A5B7WVT4</accession>
<dbReference type="KEGG" id="gcr:GcLGCM259_1650"/>
<name>A0A5B7WVT4_9MICC</name>
<evidence type="ECO:0000313" key="6">
    <source>
        <dbReference type="EMBL" id="QCY47374.1"/>
    </source>
</evidence>
<keyword evidence="2 5" id="KW-0812">Transmembrane</keyword>
<feature type="transmembrane region" description="Helical" evidence="5">
    <location>
        <begin position="86"/>
        <end position="109"/>
    </location>
</feature>
<reference evidence="6 7" key="1">
    <citation type="submission" date="2018-12" db="EMBL/GenBank/DDBJ databases">
        <title>Complete Genome Sequence of Glutamicibacter creatinolyticus strain LGCM259,isolated from an abscess of a 12-year-old mare in Italy.</title>
        <authorList>
            <person name="Santos R.G."/>
            <person name="Silva A.L."/>
            <person name="Seyffert N."/>
            <person name="Castro T.L.P."/>
            <person name="Attili A.R."/>
            <person name="Rifici C."/>
            <person name="Mazzullo G."/>
            <person name="Brenig B."/>
            <person name="Venanzi F."/>
            <person name="Azevedo V."/>
        </authorList>
    </citation>
    <scope>NUCLEOTIDE SEQUENCE [LARGE SCALE GENOMIC DNA]</scope>
    <source>
        <strain evidence="6 7">LGCM 259</strain>
    </source>
</reference>
<dbReference type="Pfam" id="PF02361">
    <property type="entry name" value="CbiQ"/>
    <property type="match status" value="1"/>
</dbReference>
<keyword evidence="3 5" id="KW-1133">Transmembrane helix</keyword>
<dbReference type="PANTHER" id="PTHR33514:SF13">
    <property type="entry name" value="PROTEIN ABCI12, CHLOROPLASTIC"/>
    <property type="match status" value="1"/>
</dbReference>
<dbReference type="InterPro" id="IPR003339">
    <property type="entry name" value="ABC/ECF_trnsptr_transmembrane"/>
</dbReference>
<protein>
    <recommendedName>
        <fullName evidence="8">Energy-coupling factor transporter transmembrane protein EcfT</fullName>
    </recommendedName>
</protein>